<sequence>MAKKTQENELGGLPPELIVGEQGTGEELNVDDQAADNSTDTDTDTDTGNDDDDSDHEQEDETADDGLVSVVVTKGNTVRHDGSDYPENRTFTLPVADAQRLIGLGVVADVEQLRKLALLRSAPAVSVQPGE</sequence>
<feature type="region of interest" description="Disordered" evidence="1">
    <location>
        <begin position="1"/>
        <end position="67"/>
    </location>
</feature>
<evidence type="ECO:0000313" key="2">
    <source>
        <dbReference type="EMBL" id="QQX53300.1"/>
    </source>
</evidence>
<reference evidence="2 3" key="1">
    <citation type="submission" date="2021-01" db="EMBL/GenBank/DDBJ databases">
        <title>Chromosome sequence of Serratia proteamaculans strain 94 rif-r, isolated from spoiled beef.</title>
        <authorList>
            <person name="Zaytseva Y.V."/>
            <person name="Iablokov S.N."/>
            <person name="Klyukina A."/>
        </authorList>
    </citation>
    <scope>NUCLEOTIDE SEQUENCE [LARGE SCALE GENOMIC DNA]</scope>
    <source>
        <strain evidence="2 3">94 rif-r</strain>
    </source>
</reference>
<dbReference type="Proteomes" id="UP000596176">
    <property type="component" value="Chromosome"/>
</dbReference>
<accession>A0A7U0RNQ0</accession>
<feature type="compositionally biased region" description="Acidic residues" evidence="1">
    <location>
        <begin position="28"/>
        <end position="64"/>
    </location>
</feature>
<dbReference type="RefSeq" id="WP_207977152.1">
    <property type="nucleotide sequence ID" value="NZ_CP068391.1"/>
</dbReference>
<dbReference type="EMBL" id="CP068391">
    <property type="protein sequence ID" value="QQX53300.1"/>
    <property type="molecule type" value="Genomic_DNA"/>
</dbReference>
<gene>
    <name evidence="2" type="ORF">JKX24_24635</name>
</gene>
<protein>
    <submittedName>
        <fullName evidence="2">Uncharacterized protein</fullName>
    </submittedName>
</protein>
<proteinExistence type="predicted"/>
<dbReference type="AlphaFoldDB" id="A0A7U0RNQ0"/>
<organism evidence="2 3">
    <name type="scientific">Serratia proteamaculans</name>
    <dbReference type="NCBI Taxonomy" id="28151"/>
    <lineage>
        <taxon>Bacteria</taxon>
        <taxon>Pseudomonadati</taxon>
        <taxon>Pseudomonadota</taxon>
        <taxon>Gammaproteobacteria</taxon>
        <taxon>Enterobacterales</taxon>
        <taxon>Yersiniaceae</taxon>
        <taxon>Serratia</taxon>
    </lineage>
</organism>
<evidence type="ECO:0000256" key="1">
    <source>
        <dbReference type="SAM" id="MobiDB-lite"/>
    </source>
</evidence>
<evidence type="ECO:0000313" key="3">
    <source>
        <dbReference type="Proteomes" id="UP000596176"/>
    </source>
</evidence>
<name>A0A7U0RNQ0_SERPR</name>